<sequence>MNLIKGCFIGFSLLVGASANAAIINFEFGNGNIGNVLSDLRTFSSGGYTLTVKAFQRNDPDSRVRATVEQWKSGLGVDSDADGQNFRVDNEVGLLEQLEFTLSSAGDPGAKFTFVEIFFGGQYSSQLKAGDTAQVRFGYPHPAVFISGPTNSHKMSLVGSSNRITVQSGNNSVDTGFRVQGLAIDVPEPTSLAILGLGLLGLGARRFIK</sequence>
<gene>
    <name evidence="3" type="ORF">GPAL_2829</name>
</gene>
<proteinExistence type="predicted"/>
<dbReference type="Pfam" id="PF07589">
    <property type="entry name" value="PEP-CTERM"/>
    <property type="match status" value="1"/>
</dbReference>
<evidence type="ECO:0000259" key="2">
    <source>
        <dbReference type="Pfam" id="PF07589"/>
    </source>
</evidence>
<feature type="signal peptide" evidence="1">
    <location>
        <begin position="1"/>
        <end position="21"/>
    </location>
</feature>
<dbReference type="InterPro" id="IPR013424">
    <property type="entry name" value="Ice-binding_C"/>
</dbReference>
<name>K7A2E9_9ALTE</name>
<evidence type="ECO:0000313" key="4">
    <source>
        <dbReference type="Proteomes" id="UP000006251"/>
    </source>
</evidence>
<dbReference type="NCBIfam" id="TIGR02595">
    <property type="entry name" value="PEP_CTERM"/>
    <property type="match status" value="1"/>
</dbReference>
<feature type="chain" id="PRO_5003898828" description="Ice-binding protein C-terminal domain-containing protein" evidence="1">
    <location>
        <begin position="22"/>
        <end position="209"/>
    </location>
</feature>
<dbReference type="EMBL" id="BAEQ01000049">
    <property type="protein sequence ID" value="GAC29680.1"/>
    <property type="molecule type" value="Genomic_DNA"/>
</dbReference>
<dbReference type="AlphaFoldDB" id="K7A2E9"/>
<keyword evidence="4" id="KW-1185">Reference proteome</keyword>
<organism evidence="3 4">
    <name type="scientific">Brumicola pallidula DSM 14239 = ACAM 615</name>
    <dbReference type="NCBI Taxonomy" id="1121922"/>
    <lineage>
        <taxon>Bacteria</taxon>
        <taxon>Pseudomonadati</taxon>
        <taxon>Pseudomonadota</taxon>
        <taxon>Gammaproteobacteria</taxon>
        <taxon>Alteromonadales</taxon>
        <taxon>Alteromonadaceae</taxon>
        <taxon>Brumicola</taxon>
    </lineage>
</organism>
<reference evidence="4" key="1">
    <citation type="journal article" date="2014" name="Environ. Microbiol.">
        <title>Comparative genomics of the marine bacterial genus Glaciecola reveals the high degree of genomic diversity and genomic characteristic for cold adaptation.</title>
        <authorList>
            <person name="Qin Q.L."/>
            <person name="Xie B.B."/>
            <person name="Yu Y."/>
            <person name="Shu Y.L."/>
            <person name="Rong J.C."/>
            <person name="Zhang Y.J."/>
            <person name="Zhao D.L."/>
            <person name="Chen X.L."/>
            <person name="Zhang X.Y."/>
            <person name="Chen B."/>
            <person name="Zhou B.C."/>
            <person name="Zhang Y.Z."/>
        </authorList>
    </citation>
    <scope>NUCLEOTIDE SEQUENCE [LARGE SCALE GENOMIC DNA]</scope>
    <source>
        <strain evidence="4">ACAM 615</strain>
    </source>
</reference>
<accession>K7A2E9</accession>
<protein>
    <recommendedName>
        <fullName evidence="2">Ice-binding protein C-terminal domain-containing protein</fullName>
    </recommendedName>
</protein>
<evidence type="ECO:0000256" key="1">
    <source>
        <dbReference type="SAM" id="SignalP"/>
    </source>
</evidence>
<keyword evidence="1" id="KW-0732">Signal</keyword>
<dbReference type="Proteomes" id="UP000006251">
    <property type="component" value="Unassembled WGS sequence"/>
</dbReference>
<evidence type="ECO:0000313" key="3">
    <source>
        <dbReference type="EMBL" id="GAC29680.1"/>
    </source>
</evidence>
<dbReference type="RefSeq" id="WP_006012915.1">
    <property type="nucleotide sequence ID" value="NZ_BAEQ01000049.1"/>
</dbReference>
<comment type="caution">
    <text evidence="3">The sequence shown here is derived from an EMBL/GenBank/DDBJ whole genome shotgun (WGS) entry which is preliminary data.</text>
</comment>
<feature type="domain" description="Ice-binding protein C-terminal" evidence="2">
    <location>
        <begin position="185"/>
        <end position="206"/>
    </location>
</feature>